<reference evidence="3" key="1">
    <citation type="journal article" date="2013" name="Genome Biol.">
        <title>Reference genomes and transcriptomes of Nicotiana sylvestris and Nicotiana tomentosiformis.</title>
        <authorList>
            <person name="Sierro N."/>
            <person name="Battey J.N."/>
            <person name="Ouadi S."/>
            <person name="Bovet L."/>
            <person name="Goepfert S."/>
            <person name="Bakaher N."/>
            <person name="Peitsch M.C."/>
            <person name="Ivanov N.V."/>
        </authorList>
    </citation>
    <scope>NUCLEOTIDE SEQUENCE [LARGE SCALE GENOMIC DNA]</scope>
</reference>
<dbReference type="STRING" id="4096.A0A1U7XKG4"/>
<gene>
    <name evidence="4" type="primary">LOC104238652</name>
</gene>
<dbReference type="eggNOG" id="KOG0987">
    <property type="taxonomic scope" value="Eukaryota"/>
</dbReference>
<keyword evidence="1" id="KW-0347">Helicase</keyword>
<dbReference type="Proteomes" id="UP000189701">
    <property type="component" value="Unplaced"/>
</dbReference>
<dbReference type="PANTHER" id="PTHR10492">
    <property type="match status" value="1"/>
</dbReference>
<name>A0A1U7XKG4_NICSY</name>
<evidence type="ECO:0000313" key="4">
    <source>
        <dbReference type="RefSeq" id="XP_009791378.1"/>
    </source>
</evidence>
<dbReference type="GO" id="GO:0006310">
    <property type="term" value="P:DNA recombination"/>
    <property type="evidence" value="ECO:0007669"/>
    <property type="project" value="UniProtKB-KW"/>
</dbReference>
<reference evidence="4" key="2">
    <citation type="submission" date="2025-08" db="UniProtKB">
        <authorList>
            <consortium name="RefSeq"/>
        </authorList>
    </citation>
    <scope>IDENTIFICATION</scope>
    <source>
        <tissue evidence="4">Leaf</tissue>
    </source>
</reference>
<dbReference type="InterPro" id="IPR010285">
    <property type="entry name" value="DNA_helicase_pif1-like_DEAD"/>
</dbReference>
<dbReference type="EC" id="5.6.2.3" evidence="1"/>
<keyword evidence="1" id="KW-0234">DNA repair</keyword>
<dbReference type="GO" id="GO:0043139">
    <property type="term" value="F:5'-3' DNA helicase activity"/>
    <property type="evidence" value="ECO:0007669"/>
    <property type="project" value="UniProtKB-EC"/>
</dbReference>
<sequence length="505" mass="57156">MVINHINDILHSMGGDINEYHLIPEAIRSSIVAKDAKEVYYERIIIVTEEDILLHKKLNEDQLKAYNVITDRIFSNKVGAFFIDGLGGTGKTFLYRTLLATIRSKGYIALTTATSGVAASILSGGRTAHSCFKIPINIDKNVTCNISKQSSLACLIQDAKLIIWDEVSMAKKRMIELLDLLLNDLMDSTILFGGKVVAFGGDFRQTLSVVRNREKEDFINESFLYYHIWEELERLRLFENMRAKYDPSFCNYLLRVGNGKEKVTSTNKIEIPASFIVPYTTEKESLDKLFTITYPDLHTFFSSSSCTSSHVILTTKNDFVDEINDMLVTRFPEEAKTFVGIDETIEPTNQSRYEDLLHSLNPPDIIVVVVKCGSVKYIGANNNKCREISVIDTRARFEVVMTDSSGSVIATLIGELGEKFLDMSAADICEIISVKKQPLPLEHVRQRLTHRLFKIQLRKIFSRTSDMQLFIVSYFVKEDLFQLPGAVASEEIGESSNTLNWKMLQ</sequence>
<dbReference type="GO" id="GO:0005524">
    <property type="term" value="F:ATP binding"/>
    <property type="evidence" value="ECO:0007669"/>
    <property type="project" value="UniProtKB-KW"/>
</dbReference>
<comment type="catalytic activity">
    <reaction evidence="1">
        <text>ATP + H2O = ADP + phosphate + H(+)</text>
        <dbReference type="Rhea" id="RHEA:13065"/>
        <dbReference type="ChEBI" id="CHEBI:15377"/>
        <dbReference type="ChEBI" id="CHEBI:15378"/>
        <dbReference type="ChEBI" id="CHEBI:30616"/>
        <dbReference type="ChEBI" id="CHEBI:43474"/>
        <dbReference type="ChEBI" id="CHEBI:456216"/>
        <dbReference type="EC" id="5.6.2.3"/>
    </reaction>
</comment>
<evidence type="ECO:0000313" key="3">
    <source>
        <dbReference type="Proteomes" id="UP000189701"/>
    </source>
</evidence>
<dbReference type="RefSeq" id="XP_009791378.1">
    <property type="nucleotide sequence ID" value="XM_009793076.1"/>
</dbReference>
<dbReference type="AlphaFoldDB" id="A0A1U7XKG4"/>
<dbReference type="SUPFAM" id="SSF52540">
    <property type="entry name" value="P-loop containing nucleoside triphosphate hydrolases"/>
    <property type="match status" value="2"/>
</dbReference>
<feature type="domain" description="DNA helicase Pif1-like DEAD-box helicase" evidence="2">
    <location>
        <begin position="57"/>
        <end position="264"/>
    </location>
</feature>
<dbReference type="GO" id="GO:0016887">
    <property type="term" value="F:ATP hydrolysis activity"/>
    <property type="evidence" value="ECO:0007669"/>
    <property type="project" value="RHEA"/>
</dbReference>
<dbReference type="GO" id="GO:0006281">
    <property type="term" value="P:DNA repair"/>
    <property type="evidence" value="ECO:0007669"/>
    <property type="project" value="UniProtKB-KW"/>
</dbReference>
<dbReference type="PANTHER" id="PTHR10492:SF100">
    <property type="entry name" value="ATP-DEPENDENT DNA HELICASE"/>
    <property type="match status" value="1"/>
</dbReference>
<keyword evidence="1" id="KW-0378">Hydrolase</keyword>
<keyword evidence="1" id="KW-0067">ATP-binding</keyword>
<dbReference type="InterPro" id="IPR027417">
    <property type="entry name" value="P-loop_NTPase"/>
</dbReference>
<proteinExistence type="inferred from homology"/>
<dbReference type="Gene3D" id="3.40.50.300">
    <property type="entry name" value="P-loop containing nucleotide triphosphate hydrolases"/>
    <property type="match status" value="1"/>
</dbReference>
<keyword evidence="1" id="KW-0547">Nucleotide-binding</keyword>
<evidence type="ECO:0000259" key="2">
    <source>
        <dbReference type="Pfam" id="PF05970"/>
    </source>
</evidence>
<dbReference type="Pfam" id="PF05970">
    <property type="entry name" value="PIF1"/>
    <property type="match status" value="1"/>
</dbReference>
<keyword evidence="1" id="KW-0227">DNA damage</keyword>
<protein>
    <recommendedName>
        <fullName evidence="1">ATP-dependent DNA helicase</fullName>
        <ecNumber evidence="1">5.6.2.3</ecNumber>
    </recommendedName>
</protein>
<keyword evidence="1" id="KW-0233">DNA recombination</keyword>
<evidence type="ECO:0000256" key="1">
    <source>
        <dbReference type="RuleBase" id="RU363044"/>
    </source>
</evidence>
<comment type="similarity">
    <text evidence="1">Belongs to the helicase family.</text>
</comment>
<dbReference type="Gene3D" id="2.40.50.140">
    <property type="entry name" value="Nucleic acid-binding proteins"/>
    <property type="match status" value="1"/>
</dbReference>
<organism evidence="3 4">
    <name type="scientific">Nicotiana sylvestris</name>
    <name type="common">Wood tobacco</name>
    <name type="synonym">South American tobacco</name>
    <dbReference type="NCBI Taxonomy" id="4096"/>
    <lineage>
        <taxon>Eukaryota</taxon>
        <taxon>Viridiplantae</taxon>
        <taxon>Streptophyta</taxon>
        <taxon>Embryophyta</taxon>
        <taxon>Tracheophyta</taxon>
        <taxon>Spermatophyta</taxon>
        <taxon>Magnoliopsida</taxon>
        <taxon>eudicotyledons</taxon>
        <taxon>Gunneridae</taxon>
        <taxon>Pentapetalae</taxon>
        <taxon>asterids</taxon>
        <taxon>lamiids</taxon>
        <taxon>Solanales</taxon>
        <taxon>Solanaceae</taxon>
        <taxon>Nicotianoideae</taxon>
        <taxon>Nicotianeae</taxon>
        <taxon>Nicotiana</taxon>
    </lineage>
</organism>
<accession>A0A1U7XKG4</accession>
<comment type="cofactor">
    <cofactor evidence="1">
        <name>Mg(2+)</name>
        <dbReference type="ChEBI" id="CHEBI:18420"/>
    </cofactor>
</comment>
<keyword evidence="3" id="KW-1185">Reference proteome</keyword>
<dbReference type="GO" id="GO:0000723">
    <property type="term" value="P:telomere maintenance"/>
    <property type="evidence" value="ECO:0007669"/>
    <property type="project" value="InterPro"/>
</dbReference>
<dbReference type="InterPro" id="IPR012340">
    <property type="entry name" value="NA-bd_OB-fold"/>
</dbReference>